<dbReference type="CDD" id="cd03031">
    <property type="entry name" value="GRX_GRX_like"/>
    <property type="match status" value="1"/>
</dbReference>
<feature type="region of interest" description="Disordered" evidence="1">
    <location>
        <begin position="201"/>
        <end position="226"/>
    </location>
</feature>
<feature type="compositionally biased region" description="Acidic residues" evidence="1">
    <location>
        <begin position="201"/>
        <end position="215"/>
    </location>
</feature>
<dbReference type="Pfam" id="PF00462">
    <property type="entry name" value="Glutaredoxin"/>
    <property type="match status" value="1"/>
</dbReference>
<dbReference type="InterPro" id="IPR002109">
    <property type="entry name" value="Glutaredoxin"/>
</dbReference>
<feature type="domain" description="Glutaredoxin" evidence="2">
    <location>
        <begin position="247"/>
        <end position="313"/>
    </location>
</feature>
<dbReference type="eggNOG" id="KOG2824">
    <property type="taxonomic scope" value="Eukaryota"/>
</dbReference>
<organism evidence="3 4">
    <name type="scientific">Morus notabilis</name>
    <dbReference type="NCBI Taxonomy" id="981085"/>
    <lineage>
        <taxon>Eukaryota</taxon>
        <taxon>Viridiplantae</taxon>
        <taxon>Streptophyta</taxon>
        <taxon>Embryophyta</taxon>
        <taxon>Tracheophyta</taxon>
        <taxon>Spermatophyta</taxon>
        <taxon>Magnoliopsida</taxon>
        <taxon>eudicotyledons</taxon>
        <taxon>Gunneridae</taxon>
        <taxon>Pentapetalae</taxon>
        <taxon>rosids</taxon>
        <taxon>fabids</taxon>
        <taxon>Rosales</taxon>
        <taxon>Moraceae</taxon>
        <taxon>Moreae</taxon>
        <taxon>Morus</taxon>
    </lineage>
</organism>
<feature type="region of interest" description="Disordered" evidence="1">
    <location>
        <begin position="89"/>
        <end position="113"/>
    </location>
</feature>
<dbReference type="AlphaFoldDB" id="W9QKS8"/>
<dbReference type="PROSITE" id="PS51354">
    <property type="entry name" value="GLUTAREDOXIN_2"/>
    <property type="match status" value="1"/>
</dbReference>
<evidence type="ECO:0000256" key="1">
    <source>
        <dbReference type="SAM" id="MobiDB-lite"/>
    </source>
</evidence>
<dbReference type="OrthoDB" id="423313at2759"/>
<dbReference type="SUPFAM" id="SSF52833">
    <property type="entry name" value="Thioredoxin-like"/>
    <property type="match status" value="1"/>
</dbReference>
<evidence type="ECO:0000313" key="3">
    <source>
        <dbReference type="EMBL" id="EXB39580.1"/>
    </source>
</evidence>
<name>W9QKS8_9ROSA</name>
<dbReference type="Pfam" id="PF23733">
    <property type="entry name" value="GRXCR1-2_C"/>
    <property type="match status" value="1"/>
</dbReference>
<dbReference type="InterPro" id="IPR036249">
    <property type="entry name" value="Thioredoxin-like_sf"/>
</dbReference>
<evidence type="ECO:0000259" key="2">
    <source>
        <dbReference type="Pfam" id="PF00462"/>
    </source>
</evidence>
<dbReference type="Proteomes" id="UP000030645">
    <property type="component" value="Unassembled WGS sequence"/>
</dbReference>
<proteinExistence type="predicted"/>
<gene>
    <name evidence="3" type="ORF">L484_012588</name>
</gene>
<sequence length="389" mass="44442">MKGMKGKLLKKMKSIGTVGYLKIQDRVLQVSASDGYYPDSCPENSDFQIQNKILRCEEPEQRKKINQSCLTEQEPEVIDVAELMKDLEEDEEEDMEMDEDTDDKENIGPPMRFLKPNQEISLRRISEASELLAPEPENRGQAPLSEMDVSSFRRPDLNSYSLFDPNLLDAFKQAVMDHMKMSEAERRMKIENEKLFENIVEEEEEDDEEEEEEQEPPSKAPRVEIEQEEDPLLQFDEKCPPGGADSVILYTTTLRGIRKTFEGCNSVRFLLESFRVAYFERDVSMHSEFREELRTILDGKAVPPKLFIRGRYIGGAEEVLGLHEQGRLRPLFKTVPIDRSNGPCEGCAGMRFVLCFNCNGSHKVVAENGQCNNCSICNENGLIICPICC</sequence>
<evidence type="ECO:0000313" key="4">
    <source>
        <dbReference type="Proteomes" id="UP000030645"/>
    </source>
</evidence>
<dbReference type="PANTHER" id="PTHR45669:SF28">
    <property type="entry name" value="GLUTAREDOXIN DOMAIN-CONTAINING PROTEIN"/>
    <property type="match status" value="1"/>
</dbReference>
<reference evidence="4" key="1">
    <citation type="submission" date="2013-01" db="EMBL/GenBank/DDBJ databases">
        <title>Draft Genome Sequence of a Mulberry Tree, Morus notabilis C.K. Schneid.</title>
        <authorList>
            <person name="He N."/>
            <person name="Zhao S."/>
        </authorList>
    </citation>
    <scope>NUCLEOTIDE SEQUENCE</scope>
</reference>
<dbReference type="PANTHER" id="PTHR45669">
    <property type="entry name" value="GLUTAREDOXIN DOMAIN-CONTAINING CYSTEINE-RICH PROTEIN CG12206-RELATED"/>
    <property type="match status" value="1"/>
</dbReference>
<protein>
    <recommendedName>
        <fullName evidence="2">Glutaredoxin domain-containing protein</fullName>
    </recommendedName>
</protein>
<dbReference type="STRING" id="981085.W9QKS8"/>
<dbReference type="Gene3D" id="3.40.30.10">
    <property type="entry name" value="Glutaredoxin"/>
    <property type="match status" value="1"/>
</dbReference>
<accession>W9QKS8</accession>
<feature type="compositionally biased region" description="Acidic residues" evidence="1">
    <location>
        <begin position="89"/>
        <end position="103"/>
    </location>
</feature>
<dbReference type="EMBL" id="KE343726">
    <property type="protein sequence ID" value="EXB39580.1"/>
    <property type="molecule type" value="Genomic_DNA"/>
</dbReference>
<keyword evidence="4" id="KW-1185">Reference proteome</keyword>
<dbReference type="KEGG" id="mnt:21395789"/>